<proteinExistence type="predicted"/>
<accession>A0A0D6JK12</accession>
<protein>
    <recommendedName>
        <fullName evidence="3">DUF2950 domain-containing protein</fullName>
    </recommendedName>
</protein>
<sequence length="322" mass="35281">MPIHRSCSRYPSLIFFTVTTCFLIGVGTISSSQAEDRAIRQMMFASPDEAAAALFRAAQSSGTDALERVLGPGSEQLISSGDQIYDEAMREKFLKAYAKSHRLRKDDPIRSVLLIGEEEYPFPIPLVAEGVTWRFDSEAGADEILNRRIGENEHAAMRVMLAYVAAQMEYASQDRDGNGLQYARRFLSTPGNKDGLFWPTQEGEVTSPMGPLVAEARAEGYRRGTEQNDASVPYHGYVFKMLDGQGSAAKSGARDFVVNGRMIGGFGLAAAPAEYGNSGIMSFIVNQDGTVYEQDLGPESRMLVAEMKEYDPGEGWHAADVD</sequence>
<dbReference type="OrthoDB" id="108782at2"/>
<gene>
    <name evidence="1" type="ORF">YBN1229_v1_3741</name>
</gene>
<evidence type="ECO:0000313" key="2">
    <source>
        <dbReference type="Proteomes" id="UP000033187"/>
    </source>
</evidence>
<dbReference type="KEGG" id="fiy:BN1229_v1_3741"/>
<dbReference type="KEGG" id="fil:BN1229_v1_3751"/>
<dbReference type="AlphaFoldDB" id="A0A0D6JK12"/>
<keyword evidence="2" id="KW-1185">Reference proteome</keyword>
<dbReference type="RefSeq" id="WP_052744050.1">
    <property type="nucleotide sequence ID" value="NZ_LN829119.1"/>
</dbReference>
<reference evidence="2" key="1">
    <citation type="submission" date="2015-02" db="EMBL/GenBank/DDBJ databases">
        <authorList>
            <person name="Chooi Y.-H."/>
        </authorList>
    </citation>
    <scope>NUCLEOTIDE SEQUENCE [LARGE SCALE GENOMIC DNA]</scope>
    <source>
        <strain evidence="2">strain Y</strain>
    </source>
</reference>
<name>A0A0D6JK12_9HYPH</name>
<dbReference type="Proteomes" id="UP000033187">
    <property type="component" value="Chromosome 1"/>
</dbReference>
<evidence type="ECO:0000313" key="1">
    <source>
        <dbReference type="EMBL" id="CPR22308.1"/>
    </source>
</evidence>
<organism evidence="1 2">
    <name type="scientific">Candidatus Filomicrobium marinum</name>
    <dbReference type="NCBI Taxonomy" id="1608628"/>
    <lineage>
        <taxon>Bacteria</taxon>
        <taxon>Pseudomonadati</taxon>
        <taxon>Pseudomonadota</taxon>
        <taxon>Alphaproteobacteria</taxon>
        <taxon>Hyphomicrobiales</taxon>
        <taxon>Hyphomicrobiaceae</taxon>
        <taxon>Filomicrobium</taxon>
    </lineage>
</organism>
<evidence type="ECO:0008006" key="3">
    <source>
        <dbReference type="Google" id="ProtNLM"/>
    </source>
</evidence>
<dbReference type="EMBL" id="LN829119">
    <property type="protein sequence ID" value="CPR22308.1"/>
    <property type="molecule type" value="Genomic_DNA"/>
</dbReference>
<dbReference type="InterPro" id="IPR021556">
    <property type="entry name" value="DUF2950"/>
</dbReference>
<dbReference type="Pfam" id="PF11453">
    <property type="entry name" value="DUF2950"/>
    <property type="match status" value="1"/>
</dbReference>